<name>D3HKZ0_LEGLN</name>
<proteinExistence type="predicted"/>
<sequence>MTKKDKWSQNVTLKSHALDLEKGVFTWKDPKKIANSLILSAENSTRRKGSIYQSAMSMLSFYINRAGKKLHQEQKDILNKAKDELRKLKEMNNL</sequence>
<dbReference type="Pfam" id="PF11373">
    <property type="entry name" value="DUF3175"/>
    <property type="match status" value="1"/>
</dbReference>
<accession>D3HKZ0</accession>
<dbReference type="KEGG" id="llo:LLO_2679"/>
<dbReference type="STRING" id="661367.LLO_2679"/>
<evidence type="ECO:0008006" key="3">
    <source>
        <dbReference type="Google" id="ProtNLM"/>
    </source>
</evidence>
<dbReference type="GeneID" id="40926876"/>
<dbReference type="Proteomes" id="UP000001060">
    <property type="component" value="Chromosome"/>
</dbReference>
<dbReference type="AlphaFoldDB" id="D3HKZ0"/>
<dbReference type="EMBL" id="FN650140">
    <property type="protein sequence ID" value="CBJ13108.1"/>
    <property type="molecule type" value="Genomic_DNA"/>
</dbReference>
<dbReference type="InterPro" id="IPR021513">
    <property type="entry name" value="Phage_RSL1_Orf186"/>
</dbReference>
<keyword evidence="2" id="KW-1185">Reference proteome</keyword>
<evidence type="ECO:0000313" key="1">
    <source>
        <dbReference type="EMBL" id="CBJ13108.1"/>
    </source>
</evidence>
<dbReference type="OrthoDB" id="9807263at2"/>
<gene>
    <name evidence="1" type="ordered locus">LLO_2679</name>
</gene>
<reference evidence="1 2" key="1">
    <citation type="journal article" date="2010" name="PLoS Genet.">
        <title>Analysis of the Legionella longbeachae genome and transcriptome uncovers unique strategies to cause Legionnaires' disease.</title>
        <authorList>
            <person name="Cazalet C."/>
            <person name="Gomez-Valero L."/>
            <person name="Rusniok C."/>
            <person name="Lomma M."/>
            <person name="Dervins-Ravault D."/>
            <person name="Newton H."/>
            <person name="Sansom F."/>
            <person name="Jarraud S."/>
            <person name="Zidane N."/>
            <person name="Ma L."/>
            <person name="Bouchier C."/>
            <person name="Etienne J."/>
            <person name="Hartland E."/>
            <person name="Buchrieser C."/>
        </authorList>
    </citation>
    <scope>NUCLEOTIDE SEQUENCE [LARGE SCALE GENOMIC DNA]</scope>
    <source>
        <strain evidence="1 2">NSW150</strain>
    </source>
</reference>
<protein>
    <recommendedName>
        <fullName evidence="3">DUF3175 domain-containing protein</fullName>
    </recommendedName>
</protein>
<dbReference type="HOGENOM" id="CLU_130837_1_0_6"/>
<dbReference type="eggNOG" id="ENOG5032RRR">
    <property type="taxonomic scope" value="Bacteria"/>
</dbReference>
<dbReference type="RefSeq" id="WP_003635391.1">
    <property type="nucleotide sequence ID" value="NC_013861.1"/>
</dbReference>
<organism evidence="1 2">
    <name type="scientific">Legionella longbeachae serogroup 1 (strain NSW150)</name>
    <dbReference type="NCBI Taxonomy" id="661367"/>
    <lineage>
        <taxon>Bacteria</taxon>
        <taxon>Pseudomonadati</taxon>
        <taxon>Pseudomonadota</taxon>
        <taxon>Gammaproteobacteria</taxon>
        <taxon>Legionellales</taxon>
        <taxon>Legionellaceae</taxon>
        <taxon>Legionella</taxon>
    </lineage>
</organism>
<evidence type="ECO:0000313" key="2">
    <source>
        <dbReference type="Proteomes" id="UP000001060"/>
    </source>
</evidence>